<dbReference type="Pfam" id="PF00520">
    <property type="entry name" value="Ion_trans"/>
    <property type="match status" value="1"/>
</dbReference>
<evidence type="ECO:0000313" key="11">
    <source>
        <dbReference type="Proteomes" id="UP000009168"/>
    </source>
</evidence>
<dbReference type="Pfam" id="PF00027">
    <property type="entry name" value="cNMP_binding"/>
    <property type="match status" value="1"/>
</dbReference>
<dbReference type="GO" id="GO:0098855">
    <property type="term" value="C:HCN channel complex"/>
    <property type="evidence" value="ECO:0007669"/>
    <property type="project" value="TreeGrafter"/>
</dbReference>
<reference evidence="11" key="1">
    <citation type="journal article" date="2006" name="PLoS Biol.">
        <title>Macronuclear genome sequence of the ciliate Tetrahymena thermophila, a model eukaryote.</title>
        <authorList>
            <person name="Eisen J.A."/>
            <person name="Coyne R.S."/>
            <person name="Wu M."/>
            <person name="Wu D."/>
            <person name="Thiagarajan M."/>
            <person name="Wortman J.R."/>
            <person name="Badger J.H."/>
            <person name="Ren Q."/>
            <person name="Amedeo P."/>
            <person name="Jones K.M."/>
            <person name="Tallon L.J."/>
            <person name="Delcher A.L."/>
            <person name="Salzberg S.L."/>
            <person name="Silva J.C."/>
            <person name="Haas B.J."/>
            <person name="Majoros W.H."/>
            <person name="Farzad M."/>
            <person name="Carlton J.M."/>
            <person name="Smith R.K. Jr."/>
            <person name="Garg J."/>
            <person name="Pearlman R.E."/>
            <person name="Karrer K.M."/>
            <person name="Sun L."/>
            <person name="Manning G."/>
            <person name="Elde N.C."/>
            <person name="Turkewitz A.P."/>
            <person name="Asai D.J."/>
            <person name="Wilkes D.E."/>
            <person name="Wang Y."/>
            <person name="Cai H."/>
            <person name="Collins K."/>
            <person name="Stewart B.A."/>
            <person name="Lee S.R."/>
            <person name="Wilamowska K."/>
            <person name="Weinberg Z."/>
            <person name="Ruzzo W.L."/>
            <person name="Wloga D."/>
            <person name="Gaertig J."/>
            <person name="Frankel J."/>
            <person name="Tsao C.-C."/>
            <person name="Gorovsky M.A."/>
            <person name="Keeling P.J."/>
            <person name="Waller R.F."/>
            <person name="Patron N.J."/>
            <person name="Cherry J.M."/>
            <person name="Stover N.A."/>
            <person name="Krieger C.J."/>
            <person name="del Toro C."/>
            <person name="Ryder H.F."/>
            <person name="Williamson S.C."/>
            <person name="Barbeau R.A."/>
            <person name="Hamilton E.P."/>
            <person name="Orias E."/>
        </authorList>
    </citation>
    <scope>NUCLEOTIDE SEQUENCE [LARGE SCALE GENOMIC DNA]</scope>
    <source>
        <strain evidence="11">SB210</strain>
    </source>
</reference>
<sequence length="1120" mass="131478">MQSNNTDINSIQFTQQLQTTPQRIDTDIFSKQEFSEIVDEEPFSQAPKVLQSVSSKKVRKVVNTSPQKVDAISQLNLISNNIIDQDIENKSGFIPIFLHKSAKSKSSNKNLLCSQINIGNASMISEQDKSQVGLTLMTEEQPLQPQQQNQALYIQNQLGQSRHQGLNLYQMREKQNIKLSNKLDENKDEQTPYDKYIQTSIQMGIIDDDNNYALKNKQQMNQQGNQQQTNNKQQQNVNEQTAGKMTKYNQLLKDFVQKKKQKEIKQQNSKLSVINQESNQDQSNILKSTNVKVKNLVQKAVMQWKEYSSSWVQQQLSENAYKIVNDKAYLTEQQLLESENFNSSLISKTRKRFNRRVATLYKQNKMKVKNCLFEIVQKWKSIKTIEPSSTILLYWDIIHILCIIFNIYYIIIEWVTEINFKSNYGLPWIISILISLAIFGIDMVLNFHKGFYYEGVCIYDKWKIAKFYMTKNFFFDMCAIIPLIVSIQEYSGYIKILAVLILFKLQTVIYILSKYKDLYSTLSSNYYTSPIIYLIKLALTILFVAHIFSSFFLGLAIHIEKNQTYDTTWIMQRGLQQQSWLIQYIFSFYWAVCTMTTVGYGDITPQNPMEAGYVIVTMFLACGFFGYTFNTIGSMVQEIQNRSKEFNEQMKVVNVFLQNNSVSNDLKLRIRKYFEFKRSSNRTEISKNQENEILEQLDEELKDLVISEIGVQRYKQIKDITQIFEPFSDKMKKQLHEITEEIIIRGEESKYSIIQAGQIEDFYDFYIILNGKANIYMKEDQGYPNEVSSVGGFFDAAKSEMMNQDKKENKKQQIPQPVYVLQSKSFFGETSFFTNQPRKFTIKCDKNTKLLRISQKLFLDLVRQNEEDYETFCQMRDDMILNQNFSQIGSTCLACNKQGHDIVRCKYIHYNIDKYSFMQRKLLSEKYENENQKNENISFKRKRNKKYKYYQFLNYNNSITDKTPNQKTQTPLSKKSLKSTSFKQIPVLLTIMSNNEEKNDTREYQNLDQSDQMQEFKYYFPESNFSCVLLKILIFNFKKQKKKEYLCQQSDISSVLKQINNKQSTFSVFSNNFNTKKFSNLNINNNSNNINQGLNQPKKKFKSIREIVEALKNNLKSQQQ</sequence>
<dbReference type="Gene3D" id="2.60.120.10">
    <property type="entry name" value="Jelly Rolls"/>
    <property type="match status" value="1"/>
</dbReference>
<feature type="transmembrane region" description="Helical" evidence="8">
    <location>
        <begin position="580"/>
        <end position="600"/>
    </location>
</feature>
<dbReference type="SUPFAM" id="SSF51206">
    <property type="entry name" value="cAMP-binding domain-like"/>
    <property type="match status" value="1"/>
</dbReference>
<dbReference type="InterPro" id="IPR005821">
    <property type="entry name" value="Ion_trans_dom"/>
</dbReference>
<dbReference type="SUPFAM" id="SSF81324">
    <property type="entry name" value="Voltage-gated potassium channels"/>
    <property type="match status" value="1"/>
</dbReference>
<dbReference type="InParanoid" id="Q23U76"/>
<dbReference type="GO" id="GO:0005249">
    <property type="term" value="F:voltage-gated potassium channel activity"/>
    <property type="evidence" value="ECO:0007669"/>
    <property type="project" value="TreeGrafter"/>
</dbReference>
<dbReference type="HOGENOM" id="CLU_280550_0_0_1"/>
<dbReference type="GO" id="GO:0035725">
    <property type="term" value="P:sodium ion transmembrane transport"/>
    <property type="evidence" value="ECO:0007669"/>
    <property type="project" value="TreeGrafter"/>
</dbReference>
<feature type="transmembrane region" description="Helical" evidence="8">
    <location>
        <begin position="612"/>
        <end position="632"/>
    </location>
</feature>
<keyword evidence="2" id="KW-0813">Transport</keyword>
<dbReference type="CDD" id="cd00038">
    <property type="entry name" value="CAP_ED"/>
    <property type="match status" value="1"/>
</dbReference>
<comment type="subcellular location">
    <subcellularLocation>
        <location evidence="1">Membrane</location>
        <topology evidence="1">Multi-pass membrane protein</topology>
    </subcellularLocation>
</comment>
<evidence type="ECO:0000256" key="5">
    <source>
        <dbReference type="ARBA" id="ARBA00023065"/>
    </source>
</evidence>
<dbReference type="KEGG" id="tet:TTHERM_00891210"/>
<organism evidence="10 11">
    <name type="scientific">Tetrahymena thermophila (strain SB210)</name>
    <dbReference type="NCBI Taxonomy" id="312017"/>
    <lineage>
        <taxon>Eukaryota</taxon>
        <taxon>Sar</taxon>
        <taxon>Alveolata</taxon>
        <taxon>Ciliophora</taxon>
        <taxon>Intramacronucleata</taxon>
        <taxon>Oligohymenophorea</taxon>
        <taxon>Hymenostomatida</taxon>
        <taxon>Tetrahymenina</taxon>
        <taxon>Tetrahymenidae</taxon>
        <taxon>Tetrahymena</taxon>
    </lineage>
</organism>
<dbReference type="PANTHER" id="PTHR45689:SF5">
    <property type="entry name" value="I[[H]] CHANNEL, ISOFORM E"/>
    <property type="match status" value="1"/>
</dbReference>
<dbReference type="Gene3D" id="1.10.287.630">
    <property type="entry name" value="Helix hairpin bin"/>
    <property type="match status" value="1"/>
</dbReference>
<evidence type="ECO:0000256" key="4">
    <source>
        <dbReference type="ARBA" id="ARBA00022989"/>
    </source>
</evidence>
<dbReference type="OrthoDB" id="291441at2759"/>
<evidence type="ECO:0000256" key="3">
    <source>
        <dbReference type="ARBA" id="ARBA00022692"/>
    </source>
</evidence>
<feature type="transmembrane region" description="Helical" evidence="8">
    <location>
        <begin position="467"/>
        <end position="485"/>
    </location>
</feature>
<dbReference type="PANTHER" id="PTHR45689">
    <property type="entry name" value="I[[H]] CHANNEL, ISOFORM E"/>
    <property type="match status" value="1"/>
</dbReference>
<feature type="transmembrane region" description="Helical" evidence="8">
    <location>
        <begin position="424"/>
        <end position="447"/>
    </location>
</feature>
<evidence type="ECO:0000256" key="2">
    <source>
        <dbReference type="ARBA" id="ARBA00022448"/>
    </source>
</evidence>
<dbReference type="InterPro" id="IPR051413">
    <property type="entry name" value="K/Na_HCN_channel"/>
</dbReference>
<dbReference type="RefSeq" id="XP_001020313.1">
    <property type="nucleotide sequence ID" value="XM_001020313.1"/>
</dbReference>
<gene>
    <name evidence="10" type="ORF">TTHERM_00891210</name>
</gene>
<dbReference type="AlphaFoldDB" id="Q23U76"/>
<dbReference type="GO" id="GO:0003254">
    <property type="term" value="P:regulation of membrane depolarization"/>
    <property type="evidence" value="ECO:0007669"/>
    <property type="project" value="TreeGrafter"/>
</dbReference>
<dbReference type="InterPro" id="IPR000595">
    <property type="entry name" value="cNMP-bd_dom"/>
</dbReference>
<dbReference type="InterPro" id="IPR018490">
    <property type="entry name" value="cNMP-bd_dom_sf"/>
</dbReference>
<evidence type="ECO:0000259" key="9">
    <source>
        <dbReference type="PROSITE" id="PS50042"/>
    </source>
</evidence>
<evidence type="ECO:0000256" key="8">
    <source>
        <dbReference type="SAM" id="Phobius"/>
    </source>
</evidence>
<evidence type="ECO:0000313" key="10">
    <source>
        <dbReference type="EMBL" id="EAS00068.1"/>
    </source>
</evidence>
<feature type="region of interest" description="Disordered" evidence="7">
    <location>
        <begin position="218"/>
        <end position="237"/>
    </location>
</feature>
<dbReference type="Proteomes" id="UP000009168">
    <property type="component" value="Unassembled WGS sequence"/>
</dbReference>
<feature type="transmembrane region" description="Helical" evidence="8">
    <location>
        <begin position="492"/>
        <end position="512"/>
    </location>
</feature>
<evidence type="ECO:0000256" key="6">
    <source>
        <dbReference type="ARBA" id="ARBA00023136"/>
    </source>
</evidence>
<proteinExistence type="predicted"/>
<name>Q23U76_TETTS</name>
<keyword evidence="3 8" id="KW-0812">Transmembrane</keyword>
<accession>Q23U76</accession>
<keyword evidence="11" id="KW-1185">Reference proteome</keyword>
<dbReference type="Gene3D" id="1.10.287.70">
    <property type="match status" value="1"/>
</dbReference>
<protein>
    <submittedName>
        <fullName evidence="10">Cation channel family protein</fullName>
    </submittedName>
</protein>
<keyword evidence="6 8" id="KW-0472">Membrane</keyword>
<feature type="transmembrane region" description="Helical" evidence="8">
    <location>
        <begin position="392"/>
        <end position="412"/>
    </location>
</feature>
<dbReference type="InterPro" id="IPR014710">
    <property type="entry name" value="RmlC-like_jellyroll"/>
</dbReference>
<dbReference type="PROSITE" id="PS50042">
    <property type="entry name" value="CNMP_BINDING_3"/>
    <property type="match status" value="1"/>
</dbReference>
<dbReference type="eggNOG" id="KOG0498">
    <property type="taxonomic scope" value="Eukaryota"/>
</dbReference>
<evidence type="ECO:0000256" key="1">
    <source>
        <dbReference type="ARBA" id="ARBA00004141"/>
    </source>
</evidence>
<feature type="transmembrane region" description="Helical" evidence="8">
    <location>
        <begin position="532"/>
        <end position="559"/>
    </location>
</feature>
<evidence type="ECO:0000256" key="7">
    <source>
        <dbReference type="SAM" id="MobiDB-lite"/>
    </source>
</evidence>
<feature type="domain" description="Cyclic nucleotide-binding" evidence="9">
    <location>
        <begin position="764"/>
        <end position="862"/>
    </location>
</feature>
<keyword evidence="5" id="KW-0406">Ion transport</keyword>
<dbReference type="GeneID" id="7831056"/>
<dbReference type="OMA" id="YRIKERR"/>
<keyword evidence="4 8" id="KW-1133">Transmembrane helix</keyword>
<dbReference type="EMBL" id="GG662629">
    <property type="protein sequence ID" value="EAS00068.1"/>
    <property type="molecule type" value="Genomic_DNA"/>
</dbReference>